<sequence length="466" mass="52170">MIILKSSITLIALFLLSGNIDARGGGRGGGRSGSRGRGGMHHGGGGLGWAFSSYFTNSQYGDSFGSKGLPENSYISKDDYKYKESSGFLISSLFNGRWNQEKDRKWRESTRAPYFENKIPGNQEKIPASAIVGAAKAFGLVSLLPLNVPPGKPLMYCGNTDLIQSQIRINKEATYVCNNAKIEISCKKSFENQLDHGCKNEVMQCDLQYGVAGAIYCSQDTLFSKNHIFCDTTATVDRKDLNETMTIVNCYKGQLPKSQASFVPTTTSTTEHSYFNIFTTTPKPLSFKANLHVFLINLIGKSDALETTTPDVYPFTGRNAWHPEALTIPPETTTTTPRPTTTKLPYVWMEKVYTYHDNGTVEITIRPVPKHLLPFPFETDPFIPYDWFKVYTTSTKAYEETTTELKTTTTTEEPYVWMMKVPSDDSNEKERLEPAHSEIVDLIENYGSCIPENFVKVPRSKAYKFS</sequence>
<dbReference type="AlphaFoldDB" id="A0A9N9RHK3"/>
<accession>A0A9N9RHK3</accession>
<proteinExistence type="predicted"/>
<reference evidence="2" key="1">
    <citation type="submission" date="2022-01" db="EMBL/GenBank/DDBJ databases">
        <authorList>
            <person name="King R."/>
        </authorList>
    </citation>
    <scope>NUCLEOTIDE SEQUENCE</scope>
</reference>
<dbReference type="EMBL" id="OU895877">
    <property type="protein sequence ID" value="CAG9798087.1"/>
    <property type="molecule type" value="Genomic_DNA"/>
</dbReference>
<evidence type="ECO:0000256" key="1">
    <source>
        <dbReference type="SAM" id="SignalP"/>
    </source>
</evidence>
<dbReference type="OrthoDB" id="7799670at2759"/>
<feature type="chain" id="PRO_5040187159" evidence="1">
    <location>
        <begin position="23"/>
        <end position="466"/>
    </location>
</feature>
<evidence type="ECO:0000313" key="3">
    <source>
        <dbReference type="Proteomes" id="UP001153620"/>
    </source>
</evidence>
<gene>
    <name evidence="2" type="ORF">CHIRRI_LOCUS1072</name>
</gene>
<evidence type="ECO:0000313" key="2">
    <source>
        <dbReference type="EMBL" id="CAG9798087.1"/>
    </source>
</evidence>
<keyword evidence="3" id="KW-1185">Reference proteome</keyword>
<feature type="signal peptide" evidence="1">
    <location>
        <begin position="1"/>
        <end position="22"/>
    </location>
</feature>
<dbReference type="Proteomes" id="UP001153620">
    <property type="component" value="Chromosome 1"/>
</dbReference>
<protein>
    <submittedName>
        <fullName evidence="2">Uncharacterized protein</fullName>
    </submittedName>
</protein>
<organism evidence="2 3">
    <name type="scientific">Chironomus riparius</name>
    <dbReference type="NCBI Taxonomy" id="315576"/>
    <lineage>
        <taxon>Eukaryota</taxon>
        <taxon>Metazoa</taxon>
        <taxon>Ecdysozoa</taxon>
        <taxon>Arthropoda</taxon>
        <taxon>Hexapoda</taxon>
        <taxon>Insecta</taxon>
        <taxon>Pterygota</taxon>
        <taxon>Neoptera</taxon>
        <taxon>Endopterygota</taxon>
        <taxon>Diptera</taxon>
        <taxon>Nematocera</taxon>
        <taxon>Chironomoidea</taxon>
        <taxon>Chironomidae</taxon>
        <taxon>Chironominae</taxon>
        <taxon>Chironomus</taxon>
    </lineage>
</organism>
<reference evidence="2" key="2">
    <citation type="submission" date="2022-10" db="EMBL/GenBank/DDBJ databases">
        <authorList>
            <consortium name="ENA_rothamsted_submissions"/>
            <consortium name="culmorum"/>
            <person name="King R."/>
        </authorList>
    </citation>
    <scope>NUCLEOTIDE SEQUENCE</scope>
</reference>
<name>A0A9N9RHK3_9DIPT</name>
<keyword evidence="1" id="KW-0732">Signal</keyword>